<keyword evidence="9 10" id="KW-0496">Mitochondrion</keyword>
<organism evidence="10">
    <name type="scientific">Plotocnide borealis</name>
    <dbReference type="NCBI Taxonomy" id="1755686"/>
    <lineage>
        <taxon>Eukaryota</taxon>
        <taxon>Metazoa</taxon>
        <taxon>Cnidaria</taxon>
        <taxon>Hydrozoa</taxon>
        <taxon>Hydroidolina</taxon>
        <taxon>Anthoathecata</taxon>
        <taxon>Aplanulata</taxon>
        <taxon>Boreohydridae</taxon>
        <taxon>Plotocnide</taxon>
    </lineage>
</organism>
<keyword evidence="9" id="KW-0830">Ubiquinone</keyword>
<keyword evidence="6 9" id="KW-1133">Transmembrane helix</keyword>
<feature type="transmembrane region" description="Helical" evidence="9">
    <location>
        <begin position="94"/>
        <end position="112"/>
    </location>
</feature>
<keyword evidence="9" id="KW-0249">Electron transport</keyword>
<evidence type="ECO:0000256" key="6">
    <source>
        <dbReference type="ARBA" id="ARBA00022989"/>
    </source>
</evidence>
<comment type="catalytic activity">
    <reaction evidence="8 9">
        <text>a ubiquinone + NADH + 5 H(+)(in) = a ubiquinol + NAD(+) + 4 H(+)(out)</text>
        <dbReference type="Rhea" id="RHEA:29091"/>
        <dbReference type="Rhea" id="RHEA-COMP:9565"/>
        <dbReference type="Rhea" id="RHEA-COMP:9566"/>
        <dbReference type="ChEBI" id="CHEBI:15378"/>
        <dbReference type="ChEBI" id="CHEBI:16389"/>
        <dbReference type="ChEBI" id="CHEBI:17976"/>
        <dbReference type="ChEBI" id="CHEBI:57540"/>
        <dbReference type="ChEBI" id="CHEBI:57945"/>
        <dbReference type="EC" id="7.1.1.2"/>
    </reaction>
</comment>
<evidence type="ECO:0000256" key="7">
    <source>
        <dbReference type="ARBA" id="ARBA00023136"/>
    </source>
</evidence>
<reference evidence="10" key="1">
    <citation type="journal article" date="2015" name="PeerJ">
        <title>Phylogenetic analysis of higher-level relationships within Hydroidolina (Cnidaria: Hydrozoa) using mitochondrial genome data and insight into their mitochondrial transcription.</title>
        <authorList>
            <person name="Kayal E."/>
            <person name="Bentlage B."/>
            <person name="Cartwright P."/>
            <person name="Yanagihara A.A."/>
            <person name="Lindsay D.J."/>
            <person name="Hopcroft R.R."/>
            <person name="Collins A.G."/>
        </authorList>
    </citation>
    <scope>NUCLEOTIDE SEQUENCE</scope>
</reference>
<gene>
    <name evidence="10" type="primary">nad3</name>
</gene>
<proteinExistence type="inferred from homology"/>
<dbReference type="Pfam" id="PF00507">
    <property type="entry name" value="Oxidored_q4"/>
    <property type="match status" value="1"/>
</dbReference>
<evidence type="ECO:0000256" key="3">
    <source>
        <dbReference type="ARBA" id="ARBA00021007"/>
    </source>
</evidence>
<accession>A0A0S2IC71</accession>
<keyword evidence="5 9" id="KW-0812">Transmembrane</keyword>
<dbReference type="PANTHER" id="PTHR11058:SF9">
    <property type="entry name" value="NADH-UBIQUINONE OXIDOREDUCTASE CHAIN 3"/>
    <property type="match status" value="1"/>
</dbReference>
<keyword evidence="4 9" id="KW-0813">Transport</keyword>
<dbReference type="InterPro" id="IPR038430">
    <property type="entry name" value="NDAH_ubi_oxred_su3_sf"/>
</dbReference>
<evidence type="ECO:0000256" key="9">
    <source>
        <dbReference type="RuleBase" id="RU003640"/>
    </source>
</evidence>
<keyword evidence="7 9" id="KW-0472">Membrane</keyword>
<comment type="subcellular location">
    <subcellularLocation>
        <location evidence="1">Membrane</location>
    </subcellularLocation>
    <subcellularLocation>
        <location evidence="9">Mitochondrion membrane</location>
        <topology evidence="9">Multi-pass membrane protein</topology>
    </subcellularLocation>
</comment>
<dbReference type="GO" id="GO:0008137">
    <property type="term" value="F:NADH dehydrogenase (ubiquinone) activity"/>
    <property type="evidence" value="ECO:0007669"/>
    <property type="project" value="UniProtKB-UniRule"/>
</dbReference>
<dbReference type="EMBL" id="KT809334">
    <property type="protein sequence ID" value="ALO20797.1"/>
    <property type="molecule type" value="Genomic_DNA"/>
</dbReference>
<evidence type="ECO:0000256" key="5">
    <source>
        <dbReference type="ARBA" id="ARBA00022692"/>
    </source>
</evidence>
<evidence type="ECO:0000256" key="4">
    <source>
        <dbReference type="ARBA" id="ARBA00022448"/>
    </source>
</evidence>
<geneLocation type="mitochondrion" evidence="10"/>
<dbReference type="InterPro" id="IPR000440">
    <property type="entry name" value="NADH_UbQ/plastoQ_OxRdtase_su3"/>
</dbReference>
<protein>
    <recommendedName>
        <fullName evidence="3 9">NADH-ubiquinone oxidoreductase chain 3</fullName>
        <ecNumber evidence="9">7.1.1.2</ecNumber>
    </recommendedName>
</protein>
<dbReference type="GO" id="GO:0031966">
    <property type="term" value="C:mitochondrial membrane"/>
    <property type="evidence" value="ECO:0007669"/>
    <property type="project" value="UniProtKB-SubCell"/>
</dbReference>
<comment type="similarity">
    <text evidence="2 9">Belongs to the complex I subunit 3 family.</text>
</comment>
<comment type="function">
    <text evidence="9">Core subunit of the mitochondrial membrane respiratory chain NADH dehydrogenase (Complex I) which catalyzes electron transfer from NADH through the respiratory chain, using ubiquinone as an electron acceptor. Essential for the catalytic activity of complex I.</text>
</comment>
<feature type="transmembrane region" description="Helical" evidence="9">
    <location>
        <begin position="61"/>
        <end position="82"/>
    </location>
</feature>
<keyword evidence="9" id="KW-0679">Respiratory chain</keyword>
<name>A0A0S2IC71_9CNID</name>
<dbReference type="Gene3D" id="1.20.58.1610">
    <property type="entry name" value="NADH:ubiquinone/plastoquinone oxidoreductase, chain 3"/>
    <property type="match status" value="1"/>
</dbReference>
<dbReference type="AlphaFoldDB" id="A0A0S2IC71"/>
<evidence type="ECO:0000313" key="10">
    <source>
        <dbReference type="EMBL" id="ALO20797.1"/>
    </source>
</evidence>
<evidence type="ECO:0000256" key="2">
    <source>
        <dbReference type="ARBA" id="ARBA00008472"/>
    </source>
</evidence>
<dbReference type="EC" id="7.1.1.2" evidence="9"/>
<evidence type="ECO:0000256" key="1">
    <source>
        <dbReference type="ARBA" id="ARBA00004370"/>
    </source>
</evidence>
<sequence>MIINLIDNILCFLLITIILCLIIPFASLLLGNKSPDKEKVSVYECGFDPFYTLGEPFSIKFFLIAILFLVFDLEIAYLFPWATSSNLISLKGHYIVYLFIIILILGLIYEWVMGGLEWE</sequence>
<keyword evidence="9" id="KW-1278">Translocase</keyword>
<evidence type="ECO:0000256" key="8">
    <source>
        <dbReference type="ARBA" id="ARBA00049551"/>
    </source>
</evidence>
<dbReference type="PANTHER" id="PTHR11058">
    <property type="entry name" value="NADH-UBIQUINONE OXIDOREDUCTASE CHAIN 3"/>
    <property type="match status" value="1"/>
</dbReference>
<feature type="transmembrane region" description="Helical" evidence="9">
    <location>
        <begin position="9"/>
        <end position="30"/>
    </location>
</feature>
<keyword evidence="9" id="KW-0520">NAD</keyword>
<dbReference type="GO" id="GO:0030964">
    <property type="term" value="C:NADH dehydrogenase complex"/>
    <property type="evidence" value="ECO:0007669"/>
    <property type="project" value="TreeGrafter"/>
</dbReference>